<protein>
    <submittedName>
        <fullName evidence="2">Uncharacterized protein</fullName>
    </submittedName>
</protein>
<keyword evidence="1" id="KW-0812">Transmembrane</keyword>
<dbReference type="AlphaFoldDB" id="A0A0P0Z965"/>
<accession>A0A0P0Z965</accession>
<evidence type="ECO:0000313" key="2">
    <source>
        <dbReference type="EMBL" id="BAT31056.1"/>
    </source>
</evidence>
<sequence length="121" mass="13084">MAFSLFAAYLFGEFLVLGAFSIATDVVSSFWFYLLAIAPLAGLATLVLAVSGPWRWILSVIVVVLAIGGAALDTYALHLAPPDGQNPIVVAMVAMVQLAAFLVVGSSIVCVRMFRRFFWRQ</sequence>
<keyword evidence="1" id="KW-1133">Transmembrane helix</keyword>
<feature type="transmembrane region" description="Helical" evidence="1">
    <location>
        <begin position="56"/>
        <end position="76"/>
    </location>
</feature>
<organism evidence="2">
    <name type="scientific">Fulvimarina pelagi</name>
    <dbReference type="NCBI Taxonomy" id="217511"/>
    <lineage>
        <taxon>Bacteria</taxon>
        <taxon>Pseudomonadati</taxon>
        <taxon>Pseudomonadota</taxon>
        <taxon>Alphaproteobacteria</taxon>
        <taxon>Hyphomicrobiales</taxon>
        <taxon>Aurantimonadaceae</taxon>
        <taxon>Fulvimarina</taxon>
    </lineage>
</organism>
<feature type="transmembrane region" description="Helical" evidence="1">
    <location>
        <begin position="30"/>
        <end position="49"/>
    </location>
</feature>
<name>A0A0P0Z965_9HYPH</name>
<feature type="transmembrane region" description="Helical" evidence="1">
    <location>
        <begin position="88"/>
        <end position="111"/>
    </location>
</feature>
<dbReference type="EMBL" id="LC066397">
    <property type="protein sequence ID" value="BAT31056.1"/>
    <property type="molecule type" value="Genomic_DNA"/>
</dbReference>
<reference evidence="2" key="1">
    <citation type="journal article" date="2015" name="Proc. Natl. Acad. Sci. U.S.A.">
        <title>Bacterial clade with the ribosomal RNA operon on a small plasmid rather than the chromosome.</title>
        <authorList>
            <person name="Anda M."/>
            <person name="Ohtsubo Y."/>
            <person name="Okubo T."/>
            <person name="Sugawara M."/>
            <person name="Nagata Y."/>
            <person name="Tsuda M."/>
            <person name="Minamisawa K."/>
            <person name="Mitsui H."/>
        </authorList>
    </citation>
    <scope>NUCLEOTIDE SEQUENCE</scope>
    <source>
        <strain evidence="2">DSM 15513</strain>
    </source>
</reference>
<proteinExistence type="predicted"/>
<evidence type="ECO:0000256" key="1">
    <source>
        <dbReference type="SAM" id="Phobius"/>
    </source>
</evidence>
<keyword evidence="1" id="KW-0472">Membrane</keyword>
<feature type="transmembrane region" description="Helical" evidence="1">
    <location>
        <begin position="7"/>
        <end position="24"/>
    </location>
</feature>